<dbReference type="GO" id="GO:0003987">
    <property type="term" value="F:acetate-CoA ligase activity"/>
    <property type="evidence" value="ECO:0007669"/>
    <property type="project" value="UniProtKB-UniRule"/>
</dbReference>
<dbReference type="InterPro" id="IPR032387">
    <property type="entry name" value="ACAS_N"/>
</dbReference>
<dbReference type="PROSITE" id="PS00455">
    <property type="entry name" value="AMP_BINDING"/>
    <property type="match status" value="1"/>
</dbReference>
<dbReference type="RefSeq" id="WP_114338857.1">
    <property type="nucleotide sequence ID" value="NZ_QPID01000008.1"/>
</dbReference>
<proteinExistence type="inferred from homology"/>
<dbReference type="InterPro" id="IPR045851">
    <property type="entry name" value="AMP-bd_C_sf"/>
</dbReference>
<dbReference type="InterPro" id="IPR011904">
    <property type="entry name" value="Ac_CoA_lig"/>
</dbReference>
<feature type="domain" description="AMP-dependent synthetase/ligase" evidence="7">
    <location>
        <begin position="87"/>
        <end position="472"/>
    </location>
</feature>
<dbReference type="Proteomes" id="UP000252558">
    <property type="component" value="Unassembled WGS sequence"/>
</dbReference>
<feature type="domain" description="Acetyl-coenzyme A synthetase N-terminal" evidence="9">
    <location>
        <begin position="25"/>
        <end position="79"/>
    </location>
</feature>
<feature type="domain" description="AMP-binding enzyme C-terminal" evidence="8">
    <location>
        <begin position="530"/>
        <end position="608"/>
    </location>
</feature>
<protein>
    <recommendedName>
        <fullName evidence="6">Acetate--CoA ligase</fullName>
        <ecNumber evidence="6">6.2.1.1</ecNumber>
    </recommendedName>
</protein>
<dbReference type="InterPro" id="IPR020845">
    <property type="entry name" value="AMP-binding_CS"/>
</dbReference>
<evidence type="ECO:0000313" key="10">
    <source>
        <dbReference type="EMBL" id="RCU48733.1"/>
    </source>
</evidence>
<dbReference type="InterPro" id="IPR042099">
    <property type="entry name" value="ANL_N_sf"/>
</dbReference>
<keyword evidence="2 10" id="KW-0436">Ligase</keyword>
<organism evidence="10 11">
    <name type="scientific">Corallincola holothuriorum</name>
    <dbReference type="NCBI Taxonomy" id="2282215"/>
    <lineage>
        <taxon>Bacteria</taxon>
        <taxon>Pseudomonadati</taxon>
        <taxon>Pseudomonadota</taxon>
        <taxon>Gammaproteobacteria</taxon>
        <taxon>Alteromonadales</taxon>
        <taxon>Psychromonadaceae</taxon>
        <taxon>Corallincola</taxon>
    </lineage>
</organism>
<dbReference type="Gene3D" id="3.30.300.30">
    <property type="match status" value="1"/>
</dbReference>
<evidence type="ECO:0000259" key="8">
    <source>
        <dbReference type="Pfam" id="PF13193"/>
    </source>
</evidence>
<evidence type="ECO:0000313" key="11">
    <source>
        <dbReference type="Proteomes" id="UP000252558"/>
    </source>
</evidence>
<dbReference type="EMBL" id="QPID01000008">
    <property type="protein sequence ID" value="RCU48733.1"/>
    <property type="molecule type" value="Genomic_DNA"/>
</dbReference>
<dbReference type="SUPFAM" id="SSF56801">
    <property type="entry name" value="Acetyl-CoA synthetase-like"/>
    <property type="match status" value="1"/>
</dbReference>
<dbReference type="InterPro" id="IPR025110">
    <property type="entry name" value="AMP-bd_C"/>
</dbReference>
<evidence type="ECO:0000256" key="1">
    <source>
        <dbReference type="ARBA" id="ARBA00006432"/>
    </source>
</evidence>
<evidence type="ECO:0000256" key="5">
    <source>
        <dbReference type="ARBA" id="ARBA00022990"/>
    </source>
</evidence>
<evidence type="ECO:0000256" key="2">
    <source>
        <dbReference type="ARBA" id="ARBA00022598"/>
    </source>
</evidence>
<dbReference type="NCBIfam" id="NF001208">
    <property type="entry name" value="PRK00174.1"/>
    <property type="match status" value="1"/>
</dbReference>
<comment type="similarity">
    <text evidence="1">Belongs to the ATP-dependent AMP-binding enzyme family.</text>
</comment>
<dbReference type="GO" id="GO:0005524">
    <property type="term" value="F:ATP binding"/>
    <property type="evidence" value="ECO:0007669"/>
    <property type="project" value="UniProtKB-KW"/>
</dbReference>
<keyword evidence="11" id="KW-1185">Reference proteome</keyword>
<keyword evidence="4" id="KW-0067">ATP-binding</keyword>
<dbReference type="CDD" id="cd05966">
    <property type="entry name" value="ACS"/>
    <property type="match status" value="1"/>
</dbReference>
<comment type="caution">
    <text evidence="10">The sequence shown here is derived from an EMBL/GenBank/DDBJ whole genome shotgun (WGS) entry which is preliminary data.</text>
</comment>
<dbReference type="NCBIfam" id="TIGR02188">
    <property type="entry name" value="Ac_CoA_lig_AcsA"/>
    <property type="match status" value="1"/>
</dbReference>
<dbReference type="Pfam" id="PF00501">
    <property type="entry name" value="AMP-binding"/>
    <property type="match status" value="1"/>
</dbReference>
<dbReference type="PANTHER" id="PTHR24095">
    <property type="entry name" value="ACETYL-COENZYME A SYNTHETASE"/>
    <property type="match status" value="1"/>
</dbReference>
<evidence type="ECO:0000256" key="4">
    <source>
        <dbReference type="ARBA" id="ARBA00022840"/>
    </source>
</evidence>
<reference evidence="10 11" key="1">
    <citation type="submission" date="2018-07" db="EMBL/GenBank/DDBJ databases">
        <title>Corallincola holothuriorum sp. nov., a new facultative anaerobe isolated from sea cucumber Apostichopus japonicus.</title>
        <authorList>
            <person name="Xia H."/>
        </authorList>
    </citation>
    <scope>NUCLEOTIDE SEQUENCE [LARGE SCALE GENOMIC DNA]</scope>
    <source>
        <strain evidence="10 11">C4</strain>
    </source>
</reference>
<keyword evidence="5" id="KW-0007">Acetylation</keyword>
<evidence type="ECO:0000256" key="3">
    <source>
        <dbReference type="ARBA" id="ARBA00022741"/>
    </source>
</evidence>
<dbReference type="GO" id="GO:0016208">
    <property type="term" value="F:AMP binding"/>
    <property type="evidence" value="ECO:0007669"/>
    <property type="project" value="InterPro"/>
</dbReference>
<dbReference type="FunFam" id="3.40.50.12780:FF:000001">
    <property type="entry name" value="Acetyl-coenzyme A synthetase"/>
    <property type="match status" value="1"/>
</dbReference>
<evidence type="ECO:0000259" key="9">
    <source>
        <dbReference type="Pfam" id="PF16177"/>
    </source>
</evidence>
<keyword evidence="3" id="KW-0547">Nucleotide-binding</keyword>
<dbReference type="OrthoDB" id="9803968at2"/>
<accession>A0A368NFN9</accession>
<dbReference type="Pfam" id="PF16177">
    <property type="entry name" value="ACAS_N"/>
    <property type="match status" value="1"/>
</dbReference>
<dbReference type="GO" id="GO:0019427">
    <property type="term" value="P:acetyl-CoA biosynthetic process from acetate"/>
    <property type="evidence" value="ECO:0007669"/>
    <property type="project" value="UniProtKB-UniRule"/>
</dbReference>
<name>A0A368NFN9_9GAMM</name>
<evidence type="ECO:0000256" key="6">
    <source>
        <dbReference type="NCBIfam" id="TIGR02188"/>
    </source>
</evidence>
<dbReference type="GO" id="GO:0005829">
    <property type="term" value="C:cytosol"/>
    <property type="evidence" value="ECO:0007669"/>
    <property type="project" value="TreeGrafter"/>
</dbReference>
<dbReference type="PANTHER" id="PTHR24095:SF14">
    <property type="entry name" value="ACETYL-COENZYME A SYNTHETASE 1"/>
    <property type="match status" value="1"/>
</dbReference>
<gene>
    <name evidence="10" type="primary">acs</name>
    <name evidence="10" type="ORF">DU002_13130</name>
</gene>
<dbReference type="InterPro" id="IPR000873">
    <property type="entry name" value="AMP-dep_synth/lig_dom"/>
</dbReference>
<evidence type="ECO:0000259" key="7">
    <source>
        <dbReference type="Pfam" id="PF00501"/>
    </source>
</evidence>
<dbReference type="Pfam" id="PF13193">
    <property type="entry name" value="AMP-binding_C"/>
    <property type="match status" value="1"/>
</dbReference>
<dbReference type="Gene3D" id="3.40.50.12780">
    <property type="entry name" value="N-terminal domain of ligase-like"/>
    <property type="match status" value="1"/>
</dbReference>
<dbReference type="EC" id="6.2.1.1" evidence="6"/>
<sequence>MADKQNMALVHPSQEILDNALVKNYDELYQYSIENREAFWAEQAETLRWIKPWDKVLDNSNKPFYKWFTGGEINIVDNAIDRHLTGETRNKLAIIWESEAGQVRSFSYYALNREVSQFANVLKSMGVQKGDIVTIYMPQIPELVFAMLACAKIGAAHSVVYGGFSYEALAARIEDAESRVLITADGGFRRGKPIDLKAIANEAMKRSPTIEVCITVRNNGIDAEMESERDFWYHDLQSLPIASPKCPTEPMDAEDPLFILYTSGTTGKPKGMLHTHGGYAVYTATTHRMMFDIKPGDRYWCAADPGWITGHSYIVYAPLINGATVMMYEGAPNYPYPNRWWQMVEKYGINILYTSPTALRGLMRFGDRWPQRHDLSSLRLLGSVGEPINPEAWRWYHEVIGGGRCPIIDTWWQTETGGAMICPLPITPLKPGSATKPFFGNEIGIVDDEGNEVPAGEEGKLVIKNPWPGMARTIYKDDARYAELYWGDYGDKDYYKAGDSAKVDEDGYLWIIGRMDEVIKVSGYRLGTAEIESALVSHHSVSEAAAIGLPHEIKGNVIHTYVILKEGVTADKPLAQELKEHVASEIGRIAMPEEVSFVEALPKTRSGKIMRRVLRARALGQDEGDLSTLEE</sequence>
<dbReference type="AlphaFoldDB" id="A0A368NFN9"/>